<dbReference type="PROSITE" id="PS51384">
    <property type="entry name" value="FAD_FR"/>
    <property type="match status" value="1"/>
</dbReference>
<dbReference type="GO" id="GO:0016491">
    <property type="term" value="F:oxidoreductase activity"/>
    <property type="evidence" value="ECO:0007669"/>
    <property type="project" value="InterPro"/>
</dbReference>
<evidence type="ECO:0000256" key="1">
    <source>
        <dbReference type="ARBA" id="ARBA00006422"/>
    </source>
</evidence>
<feature type="binding site" evidence="11 13">
    <location>
        <position position="230"/>
    </location>
    <ligand>
        <name>[2Fe-2S] cluster</name>
        <dbReference type="ChEBI" id="CHEBI:190135"/>
    </ligand>
</feature>
<dbReference type="InterPro" id="IPR001433">
    <property type="entry name" value="OxRdtase_FAD/NAD-bd"/>
</dbReference>
<dbReference type="GO" id="GO:0046872">
    <property type="term" value="F:metal ion binding"/>
    <property type="evidence" value="ECO:0007669"/>
    <property type="project" value="UniProtKB-KW"/>
</dbReference>
<gene>
    <name evidence="11" type="primary">pyrK</name>
    <name evidence="15" type="ORF">Q3M24_03900</name>
</gene>
<dbReference type="InterPro" id="IPR008333">
    <property type="entry name" value="Cbr1-like_FAD-bd_dom"/>
</dbReference>
<dbReference type="GO" id="GO:0009055">
    <property type="term" value="F:electron transfer activity"/>
    <property type="evidence" value="ECO:0007669"/>
    <property type="project" value="UniProtKB-UniRule"/>
</dbReference>
<evidence type="ECO:0000256" key="8">
    <source>
        <dbReference type="ARBA" id="ARBA00022982"/>
    </source>
</evidence>
<feature type="binding site" evidence="11 12">
    <location>
        <begin position="54"/>
        <end position="57"/>
    </location>
    <ligand>
        <name>FAD</name>
        <dbReference type="ChEBI" id="CHEBI:57692"/>
    </ligand>
</feature>
<keyword evidence="9 11" id="KW-0408">Iron</keyword>
<comment type="pathway">
    <text evidence="11">Pyrimidine metabolism; UMP biosynthesis via de novo pathway; orotate from (S)-dihydroorotate (NAD(+) route): step 1/1.</text>
</comment>
<dbReference type="GO" id="GO:0050660">
    <property type="term" value="F:flavin adenine dinucleotide binding"/>
    <property type="evidence" value="ECO:0007669"/>
    <property type="project" value="InterPro"/>
</dbReference>
<feature type="binding site" evidence="11 13">
    <location>
        <position position="245"/>
    </location>
    <ligand>
        <name>[2Fe-2S] cluster</name>
        <dbReference type="ChEBI" id="CHEBI:190135"/>
    </ligand>
</feature>
<comment type="caution">
    <text evidence="11">Lacks conserved residue(s) required for the propagation of feature annotation.</text>
</comment>
<dbReference type="InterPro" id="IPR039261">
    <property type="entry name" value="FNR_nucleotide-bd"/>
</dbReference>
<dbReference type="InterPro" id="IPR037117">
    <property type="entry name" value="Dihydroorotate_DH_ele_sf"/>
</dbReference>
<dbReference type="SUPFAM" id="SSF52343">
    <property type="entry name" value="Ferredoxin reductase-like, C-terminal NADP-linked domain"/>
    <property type="match status" value="1"/>
</dbReference>
<evidence type="ECO:0000256" key="6">
    <source>
        <dbReference type="ARBA" id="ARBA00022827"/>
    </source>
</evidence>
<dbReference type="Gene3D" id="2.40.30.10">
    <property type="entry name" value="Translation factors"/>
    <property type="match status" value="1"/>
</dbReference>
<dbReference type="CDD" id="cd06218">
    <property type="entry name" value="DHOD_e_trans"/>
    <property type="match status" value="1"/>
</dbReference>
<name>A0AAU8LYE9_9BACT</name>
<dbReference type="GO" id="GO:0051537">
    <property type="term" value="F:2 iron, 2 sulfur cluster binding"/>
    <property type="evidence" value="ECO:0007669"/>
    <property type="project" value="UniProtKB-KW"/>
</dbReference>
<evidence type="ECO:0000256" key="4">
    <source>
        <dbReference type="ARBA" id="ARBA00022714"/>
    </source>
</evidence>
<comment type="cofactor">
    <cofactor evidence="13">
        <name>[2Fe-2S] cluster</name>
        <dbReference type="ChEBI" id="CHEBI:190135"/>
    </cofactor>
    <text evidence="13">Binds 1 [2Fe-2S] cluster per subunit.</text>
</comment>
<keyword evidence="5 11" id="KW-0479">Metal-binding</keyword>
<dbReference type="Gene3D" id="3.40.50.80">
    <property type="entry name" value="Nucleotide-binding domain of ferredoxin-NADP reductase (FNR) module"/>
    <property type="match status" value="1"/>
</dbReference>
<keyword evidence="6 11" id="KW-0274">FAD</keyword>
<keyword evidence="2 11" id="KW-0813">Transport</keyword>
<evidence type="ECO:0000256" key="13">
    <source>
        <dbReference type="PIRSR" id="PIRSR006816-2"/>
    </source>
</evidence>
<feature type="binding site" evidence="11 13">
    <location>
        <position position="225"/>
    </location>
    <ligand>
        <name>[2Fe-2S] cluster</name>
        <dbReference type="ChEBI" id="CHEBI:190135"/>
    </ligand>
</feature>
<dbReference type="GO" id="GO:0044205">
    <property type="term" value="P:'de novo' UMP biosynthetic process"/>
    <property type="evidence" value="ECO:0007669"/>
    <property type="project" value="UniProtKB-UniRule"/>
</dbReference>
<dbReference type="PIRSF" id="PIRSF006816">
    <property type="entry name" value="Cyc3_hyd_g"/>
    <property type="match status" value="1"/>
</dbReference>
<comment type="function">
    <text evidence="11">Responsible for channeling the electrons from the oxidation of dihydroorotate from the FMN redox center in the PyrD type B subunit to the ultimate electron acceptor NAD(+).</text>
</comment>
<dbReference type="Pfam" id="PF00175">
    <property type="entry name" value="NAD_binding_1"/>
    <property type="match status" value="1"/>
</dbReference>
<accession>A0AAU8LYE9</accession>
<dbReference type="EMBL" id="CP159373">
    <property type="protein sequence ID" value="XCN73909.1"/>
    <property type="molecule type" value="Genomic_DNA"/>
</dbReference>
<comment type="subunit">
    <text evidence="11">Heterotetramer of 2 PyrK and 2 PyrD type B subunits.</text>
</comment>
<dbReference type="AlphaFoldDB" id="A0AAU8LYE9"/>
<keyword evidence="4 11" id="KW-0001">2Fe-2S</keyword>
<dbReference type="HAMAP" id="MF_01211">
    <property type="entry name" value="DHODB_Fe_S_bind"/>
    <property type="match status" value="1"/>
</dbReference>
<evidence type="ECO:0000256" key="12">
    <source>
        <dbReference type="PIRSR" id="PIRSR006816-1"/>
    </source>
</evidence>
<feature type="binding site" evidence="11 13">
    <location>
        <position position="233"/>
    </location>
    <ligand>
        <name>[2Fe-2S] cluster</name>
        <dbReference type="ChEBI" id="CHEBI:190135"/>
    </ligand>
</feature>
<keyword evidence="7 11" id="KW-0665">Pyrimidine biosynthesis</keyword>
<dbReference type="Pfam" id="PF00970">
    <property type="entry name" value="FAD_binding_6"/>
    <property type="match status" value="1"/>
</dbReference>
<protein>
    <recommendedName>
        <fullName evidence="11">Dihydroorotate dehydrogenase B (NAD(+)), electron transfer subunit</fullName>
    </recommendedName>
    <alternativeName>
        <fullName evidence="11">Dihydroorotate oxidase B, electron transfer subunit</fullName>
    </alternativeName>
</protein>
<dbReference type="InterPro" id="IPR019480">
    <property type="entry name" value="Dihydroorotate_DH_Fe-S-bd"/>
</dbReference>
<dbReference type="InterPro" id="IPR017938">
    <property type="entry name" value="Riboflavin_synthase-like_b-brl"/>
</dbReference>
<evidence type="ECO:0000256" key="3">
    <source>
        <dbReference type="ARBA" id="ARBA00022630"/>
    </source>
</evidence>
<evidence type="ECO:0000256" key="2">
    <source>
        <dbReference type="ARBA" id="ARBA00022448"/>
    </source>
</evidence>
<evidence type="ECO:0000256" key="11">
    <source>
        <dbReference type="HAMAP-Rule" id="MF_01211"/>
    </source>
</evidence>
<feature type="binding site" evidence="11 12">
    <location>
        <begin position="77"/>
        <end position="78"/>
    </location>
    <ligand>
        <name>FAD</name>
        <dbReference type="ChEBI" id="CHEBI:57692"/>
    </ligand>
</feature>
<dbReference type="InterPro" id="IPR012165">
    <property type="entry name" value="Cyt_c3_hydrogenase_gsu"/>
</dbReference>
<evidence type="ECO:0000256" key="7">
    <source>
        <dbReference type="ARBA" id="ARBA00022975"/>
    </source>
</evidence>
<reference evidence="15" key="2">
    <citation type="submission" date="2024-06" db="EMBL/GenBank/DDBJ databases">
        <authorList>
            <person name="Plum-Jensen L.E."/>
            <person name="Schramm A."/>
            <person name="Marshall I.P.G."/>
        </authorList>
    </citation>
    <scope>NUCLEOTIDE SEQUENCE</scope>
    <source>
        <strain evidence="15">Rat1</strain>
    </source>
</reference>
<dbReference type="Pfam" id="PF10418">
    <property type="entry name" value="DHODB_Fe-S_bind"/>
    <property type="match status" value="1"/>
</dbReference>
<dbReference type="SUPFAM" id="SSF63380">
    <property type="entry name" value="Riboflavin synthase domain-like"/>
    <property type="match status" value="1"/>
</dbReference>
<proteinExistence type="inferred from homology"/>
<comment type="similarity">
    <text evidence="1 11">Belongs to the PyrK family.</text>
</comment>
<reference evidence="15" key="1">
    <citation type="journal article" date="2024" name="Syst. Appl. Microbiol.">
        <title>First single-strain enrichments of Electrothrix cable bacteria, description of E. aestuarii sp. nov. and E. rattekaaiensis sp. nov., and proposal of a cable bacteria taxonomy following the rules of the SeqCode.</title>
        <authorList>
            <person name="Plum-Jensen L.E."/>
            <person name="Schramm A."/>
            <person name="Marshall I.P.G."/>
        </authorList>
    </citation>
    <scope>NUCLEOTIDE SEQUENCE</scope>
    <source>
        <strain evidence="15">Rat1</strain>
    </source>
</reference>
<dbReference type="Gene3D" id="2.10.240.10">
    <property type="entry name" value="Dihydroorotate dehydrogenase, electron transfer subunit"/>
    <property type="match status" value="1"/>
</dbReference>
<evidence type="ECO:0000313" key="15">
    <source>
        <dbReference type="EMBL" id="XCN73909.1"/>
    </source>
</evidence>
<dbReference type="PANTHER" id="PTHR43513">
    <property type="entry name" value="DIHYDROOROTATE DEHYDROGENASE B (NAD(+)), ELECTRON TRANSFER SUBUNIT"/>
    <property type="match status" value="1"/>
</dbReference>
<dbReference type="InterPro" id="IPR017927">
    <property type="entry name" value="FAD-bd_FR_type"/>
</dbReference>
<organism evidence="15">
    <name type="scientific">Candidatus Electrothrix aestuarii</name>
    <dbReference type="NCBI Taxonomy" id="3062594"/>
    <lineage>
        <taxon>Bacteria</taxon>
        <taxon>Pseudomonadati</taxon>
        <taxon>Thermodesulfobacteriota</taxon>
        <taxon>Desulfobulbia</taxon>
        <taxon>Desulfobulbales</taxon>
        <taxon>Desulfobulbaceae</taxon>
        <taxon>Candidatus Electrothrix</taxon>
    </lineage>
</organism>
<evidence type="ECO:0000256" key="9">
    <source>
        <dbReference type="ARBA" id="ARBA00023004"/>
    </source>
</evidence>
<keyword evidence="8 11" id="KW-0249">Electron transport</keyword>
<comment type="cofactor">
    <cofactor evidence="11">
        <name>[2Fe-2S] cluster</name>
        <dbReference type="ChEBI" id="CHEBI:190135"/>
    </cofactor>
    <text evidence="11">Binds 1 [2Fe-2S] cluster per subunit.</text>
</comment>
<dbReference type="InterPro" id="IPR050353">
    <property type="entry name" value="PyrK_electron_transfer"/>
</dbReference>
<sequence length="261" mass="28468">MSEFQQKCSLVGRDRLADDVYRLTLQAPRIAAHAQPGQFVMVRVSDGLDPLLRRPFSIHRVFANGDISLLFKIIGKGTEMLAHCCLGDELDLVGPLGNGFVLPDEGPVCLIGGGMGIAPLLFLAEQLHMTGRETGNDYVLLGARTQDELTPLDEEFAALGYTVQRATDDGSIGHKGFIPDLLDFILPEMTQVYTCGPHLMMENVVRQCRQAEVKCQVSLETHMACGIGACLGCTVNGKRGLVHVCKQGPVFKAENLEWSLE</sequence>
<evidence type="ECO:0000256" key="5">
    <source>
        <dbReference type="ARBA" id="ARBA00022723"/>
    </source>
</evidence>
<dbReference type="InterPro" id="IPR023455">
    <property type="entry name" value="Dihydroorotate_DHASE_ETsu"/>
</dbReference>
<dbReference type="PRINTS" id="PR00410">
    <property type="entry name" value="PHEHYDRXLASE"/>
</dbReference>
<dbReference type="PANTHER" id="PTHR43513:SF3">
    <property type="entry name" value="DIHYDROOROTATE DEHYDROGENASE B (NAD(+)), ELECTRON TRANSFER SUBUNIT-RELATED"/>
    <property type="match status" value="1"/>
</dbReference>
<keyword evidence="3 11" id="KW-0285">Flavoprotein</keyword>
<evidence type="ECO:0000259" key="14">
    <source>
        <dbReference type="PROSITE" id="PS51384"/>
    </source>
</evidence>
<keyword evidence="10 11" id="KW-0411">Iron-sulfur</keyword>
<dbReference type="KEGG" id="eaj:Q3M24_03900"/>
<evidence type="ECO:0000256" key="10">
    <source>
        <dbReference type="ARBA" id="ARBA00023014"/>
    </source>
</evidence>
<feature type="domain" description="FAD-binding FR-type" evidence="14">
    <location>
        <begin position="3"/>
        <end position="102"/>
    </location>
</feature>
<comment type="cofactor">
    <cofactor evidence="11 12">
        <name>FAD</name>
        <dbReference type="ChEBI" id="CHEBI:57692"/>
    </cofactor>
    <text evidence="11 12">Binds 1 FAD per subunit.</text>
</comment>